<dbReference type="InParanoid" id="E8R5I2"/>
<reference key="1">
    <citation type="submission" date="2010-11" db="EMBL/GenBank/DDBJ databases">
        <title>The complete sequence of chromosome of Isophaera pallida ATCC 43644.</title>
        <authorList>
            <consortium name="US DOE Joint Genome Institute (JGI-PGF)"/>
            <person name="Lucas S."/>
            <person name="Copeland A."/>
            <person name="Lapidus A."/>
            <person name="Bruce D."/>
            <person name="Goodwin L."/>
            <person name="Pitluck S."/>
            <person name="Kyrpides N."/>
            <person name="Mavromatis K."/>
            <person name="Pagani I."/>
            <person name="Ivanova N."/>
            <person name="Saunders E."/>
            <person name="Brettin T."/>
            <person name="Detter J.C."/>
            <person name="Han C."/>
            <person name="Tapia R."/>
            <person name="Land M."/>
            <person name="Hauser L."/>
            <person name="Markowitz V."/>
            <person name="Cheng J.-F."/>
            <person name="Hugenholtz P."/>
            <person name="Woyke T."/>
            <person name="Wu D."/>
            <person name="Eisen J.A."/>
        </authorList>
    </citation>
    <scope>NUCLEOTIDE SEQUENCE</scope>
    <source>
        <strain>ATCC 43644</strain>
    </source>
</reference>
<dbReference type="SUPFAM" id="SSF54523">
    <property type="entry name" value="Pili subunits"/>
    <property type="match status" value="1"/>
</dbReference>
<dbReference type="NCBIfam" id="TIGR04294">
    <property type="entry name" value="pre_pil_HX9DG"/>
    <property type="match status" value="1"/>
</dbReference>
<dbReference type="InterPro" id="IPR011453">
    <property type="entry name" value="DUF1559"/>
</dbReference>
<dbReference type="Proteomes" id="UP000008631">
    <property type="component" value="Chromosome"/>
</dbReference>
<sequence length="370" mass="39850">MIRLRRSTRSGFTLIELLVVIAIIAVLIALLLPAVQSAREAARRAQCVNNLKQIGLALYNYESANGSFPASYPCRNISNPAEVRETWGTFSPQALMLGYIEGGAIANSLNFQICNRDNAAGQIQNQTGISIRIQTFLCPSSVPPVGTDGGRLRPGNNYFASVGASLSFRSRPDMGAGRPNGLFSVFGNNGGDTITIASITDGTSNTIAFGEWRTGDFNESRYSLQDVINLRQPPPNAGWASPNLNMPAGAVGFRTWIEQCAGLGQNPSTLGDWRINMSYLGSSWHQGMFGWSLGNALLPPNSPYPNCRTCSWDGDWDCEGMYTMSSFHPGGGNILMADGSVRFLKTTTAWPVLWGLGSRAGGEIISADTF</sequence>
<dbReference type="Pfam" id="PF07596">
    <property type="entry name" value="SBP_bac_10"/>
    <property type="match status" value="1"/>
</dbReference>
<dbReference type="KEGG" id="ipa:Isop_0126"/>
<dbReference type="InterPro" id="IPR027558">
    <property type="entry name" value="Pre_pil_HX9DG_C"/>
</dbReference>
<dbReference type="eggNOG" id="COG2165">
    <property type="taxonomic scope" value="Bacteria"/>
</dbReference>
<feature type="domain" description="DUF1559" evidence="1">
    <location>
        <begin position="36"/>
        <end position="347"/>
    </location>
</feature>
<dbReference type="InterPro" id="IPR045584">
    <property type="entry name" value="Pilin-like"/>
</dbReference>
<evidence type="ECO:0000259" key="1">
    <source>
        <dbReference type="Pfam" id="PF07596"/>
    </source>
</evidence>
<dbReference type="AlphaFoldDB" id="E8R5I2"/>
<dbReference type="Gene3D" id="3.30.700.10">
    <property type="entry name" value="Glycoprotein, Type 4 Pilin"/>
    <property type="match status" value="1"/>
</dbReference>
<dbReference type="RefSeq" id="WP_013563012.1">
    <property type="nucleotide sequence ID" value="NC_014962.1"/>
</dbReference>
<proteinExistence type="predicted"/>
<dbReference type="Pfam" id="PF07963">
    <property type="entry name" value="N_methyl"/>
    <property type="match status" value="1"/>
</dbReference>
<dbReference type="OrthoDB" id="236724at2"/>
<name>E8R5I2_ISOPI</name>
<protein>
    <recommendedName>
        <fullName evidence="1">DUF1559 domain-containing protein</fullName>
    </recommendedName>
</protein>
<dbReference type="InterPro" id="IPR012902">
    <property type="entry name" value="N_methyl_site"/>
</dbReference>
<keyword evidence="3" id="KW-1185">Reference proteome</keyword>
<dbReference type="HOGENOM" id="CLU_041661_0_0_0"/>
<dbReference type="NCBIfam" id="TIGR02532">
    <property type="entry name" value="IV_pilin_GFxxxE"/>
    <property type="match status" value="1"/>
</dbReference>
<gene>
    <name evidence="2" type="ordered locus">Isop_0126</name>
</gene>
<reference evidence="2 3" key="2">
    <citation type="journal article" date="2011" name="Stand. Genomic Sci.">
        <title>Complete genome sequence of Isosphaera pallida type strain (IS1B).</title>
        <authorList>
            <consortium name="US DOE Joint Genome Institute (JGI-PGF)"/>
            <person name="Goker M."/>
            <person name="Cleland D."/>
            <person name="Saunders E."/>
            <person name="Lapidus A."/>
            <person name="Nolan M."/>
            <person name="Lucas S."/>
            <person name="Hammon N."/>
            <person name="Deshpande S."/>
            <person name="Cheng J.F."/>
            <person name="Tapia R."/>
            <person name="Han C."/>
            <person name="Goodwin L."/>
            <person name="Pitluck S."/>
            <person name="Liolios K."/>
            <person name="Pagani I."/>
            <person name="Ivanova N."/>
            <person name="Mavromatis K."/>
            <person name="Pati A."/>
            <person name="Chen A."/>
            <person name="Palaniappan K."/>
            <person name="Land M."/>
            <person name="Hauser L."/>
            <person name="Chang Y.J."/>
            <person name="Jeffries C.D."/>
            <person name="Detter J.C."/>
            <person name="Beck B."/>
            <person name="Woyke T."/>
            <person name="Bristow J."/>
            <person name="Eisen J.A."/>
            <person name="Markowitz V."/>
            <person name="Hugenholtz P."/>
            <person name="Kyrpides N.C."/>
            <person name="Klenk H.P."/>
        </authorList>
    </citation>
    <scope>NUCLEOTIDE SEQUENCE [LARGE SCALE GENOMIC DNA]</scope>
    <source>
        <strain evidence="3">ATCC 43644 / DSM 9630 / IS1B</strain>
    </source>
</reference>
<dbReference type="EMBL" id="CP002353">
    <property type="protein sequence ID" value="ADV60723.1"/>
    <property type="molecule type" value="Genomic_DNA"/>
</dbReference>
<organism evidence="2 3">
    <name type="scientific">Isosphaera pallida (strain ATCC 43644 / DSM 9630 / IS1B)</name>
    <dbReference type="NCBI Taxonomy" id="575540"/>
    <lineage>
        <taxon>Bacteria</taxon>
        <taxon>Pseudomonadati</taxon>
        <taxon>Planctomycetota</taxon>
        <taxon>Planctomycetia</taxon>
        <taxon>Isosphaerales</taxon>
        <taxon>Isosphaeraceae</taxon>
        <taxon>Isosphaera</taxon>
    </lineage>
</organism>
<evidence type="ECO:0000313" key="2">
    <source>
        <dbReference type="EMBL" id="ADV60723.1"/>
    </source>
</evidence>
<dbReference type="STRING" id="575540.Isop_0126"/>
<dbReference type="PROSITE" id="PS00409">
    <property type="entry name" value="PROKAR_NTER_METHYL"/>
    <property type="match status" value="1"/>
</dbReference>
<accession>E8R5I2</accession>
<evidence type="ECO:0000313" key="3">
    <source>
        <dbReference type="Proteomes" id="UP000008631"/>
    </source>
</evidence>
<dbReference type="PANTHER" id="PTHR30093:SF2">
    <property type="entry name" value="TYPE II SECRETION SYSTEM PROTEIN H"/>
    <property type="match status" value="1"/>
</dbReference>
<dbReference type="PANTHER" id="PTHR30093">
    <property type="entry name" value="GENERAL SECRETION PATHWAY PROTEIN G"/>
    <property type="match status" value="1"/>
</dbReference>